<dbReference type="SUPFAM" id="SSF81383">
    <property type="entry name" value="F-box domain"/>
    <property type="match status" value="1"/>
</dbReference>
<evidence type="ECO:0000313" key="3">
    <source>
        <dbReference type="Proteomes" id="UP000308197"/>
    </source>
</evidence>
<dbReference type="InParanoid" id="A0A5C3PCT2"/>
<dbReference type="Gene3D" id="1.20.1280.50">
    <property type="match status" value="1"/>
</dbReference>
<dbReference type="Pfam" id="PF12937">
    <property type="entry name" value="F-box-like"/>
    <property type="match status" value="1"/>
</dbReference>
<sequence length="580" mass="64884">MTGVECITKRASELPYLPLNFSPSNCDILVAYLSATHKSGEMTSTTLVDLPVELLSCIFFHLDFRDVLRCRGVCSSLKDFVDDDSHMRYKIELAVAGMKDGVHSTLTVFDRLSTLEQKRDAWRKLAWTSQKDIPATRNSASWELCGGVFAEEENRRTLHFWQLPSQIRGFQWREWTLKDVGVSMSDFGIDPAQDLLVIAEDIGSLCRMHLRSMTTGMVHPMSPPGGVLVHWHEPEHAYSIQISNDHLAVLLTDHRSLDSELVIWNWKSGAVLLLLTDTDVLSFVFLTSTYILLLAFGEPTEDDVGANHIGPGSNLCLLVIDLDRARRAERVRVDDLAFLCAFLYPDLHDRCNVIDMVLSAAPGPAWTPSSSLPVPFSISGEDRLLVVTLKIAHGVYWEVSTLTSFIPSETLLSAIKSLPSGQTGRVFAWEDWGVYGSRLEVAPQEHLLAMPCYVHGTSFARHIQEPTQPLLFPFTIEVFDFNPLALRRALLSPQAEGGSSGYKNDAAIVATPTTLTGHHSTIFTDEVTTYYPYFRRAVEIPGRDEMEQVLFDALLLEEDSLILVSSESVNSNPFYRILTF</sequence>
<dbReference type="InterPro" id="IPR036047">
    <property type="entry name" value="F-box-like_dom_sf"/>
</dbReference>
<dbReference type="Proteomes" id="UP000308197">
    <property type="component" value="Unassembled WGS sequence"/>
</dbReference>
<dbReference type="PROSITE" id="PS50181">
    <property type="entry name" value="FBOX"/>
    <property type="match status" value="1"/>
</dbReference>
<reference evidence="2 3" key="1">
    <citation type="journal article" date="2019" name="Nat. Ecol. Evol.">
        <title>Megaphylogeny resolves global patterns of mushroom evolution.</title>
        <authorList>
            <person name="Varga T."/>
            <person name="Krizsan K."/>
            <person name="Foldi C."/>
            <person name="Dima B."/>
            <person name="Sanchez-Garcia M."/>
            <person name="Sanchez-Ramirez S."/>
            <person name="Szollosi G.J."/>
            <person name="Szarkandi J.G."/>
            <person name="Papp V."/>
            <person name="Albert L."/>
            <person name="Andreopoulos W."/>
            <person name="Angelini C."/>
            <person name="Antonin V."/>
            <person name="Barry K.W."/>
            <person name="Bougher N.L."/>
            <person name="Buchanan P."/>
            <person name="Buyck B."/>
            <person name="Bense V."/>
            <person name="Catcheside P."/>
            <person name="Chovatia M."/>
            <person name="Cooper J."/>
            <person name="Damon W."/>
            <person name="Desjardin D."/>
            <person name="Finy P."/>
            <person name="Geml J."/>
            <person name="Haridas S."/>
            <person name="Hughes K."/>
            <person name="Justo A."/>
            <person name="Karasinski D."/>
            <person name="Kautmanova I."/>
            <person name="Kiss B."/>
            <person name="Kocsube S."/>
            <person name="Kotiranta H."/>
            <person name="LaButti K.M."/>
            <person name="Lechner B.E."/>
            <person name="Liimatainen K."/>
            <person name="Lipzen A."/>
            <person name="Lukacs Z."/>
            <person name="Mihaltcheva S."/>
            <person name="Morgado L.N."/>
            <person name="Niskanen T."/>
            <person name="Noordeloos M.E."/>
            <person name="Ohm R.A."/>
            <person name="Ortiz-Santana B."/>
            <person name="Ovrebo C."/>
            <person name="Racz N."/>
            <person name="Riley R."/>
            <person name="Savchenko A."/>
            <person name="Shiryaev A."/>
            <person name="Soop K."/>
            <person name="Spirin V."/>
            <person name="Szebenyi C."/>
            <person name="Tomsovsky M."/>
            <person name="Tulloss R.E."/>
            <person name="Uehling J."/>
            <person name="Grigoriev I.V."/>
            <person name="Vagvolgyi C."/>
            <person name="Papp T."/>
            <person name="Martin F.M."/>
            <person name="Miettinen O."/>
            <person name="Hibbett D.S."/>
            <person name="Nagy L.G."/>
        </authorList>
    </citation>
    <scope>NUCLEOTIDE SEQUENCE [LARGE SCALE GENOMIC DNA]</scope>
    <source>
        <strain evidence="2 3">HHB13444</strain>
    </source>
</reference>
<gene>
    <name evidence="2" type="ORF">K466DRAFT_523716</name>
</gene>
<protein>
    <recommendedName>
        <fullName evidence="1">F-box domain-containing protein</fullName>
    </recommendedName>
</protein>
<proteinExistence type="predicted"/>
<dbReference type="SMART" id="SM00256">
    <property type="entry name" value="FBOX"/>
    <property type="match status" value="1"/>
</dbReference>
<evidence type="ECO:0000259" key="1">
    <source>
        <dbReference type="PROSITE" id="PS50181"/>
    </source>
</evidence>
<keyword evidence="3" id="KW-1185">Reference proteome</keyword>
<dbReference type="AlphaFoldDB" id="A0A5C3PCT2"/>
<dbReference type="InterPro" id="IPR001810">
    <property type="entry name" value="F-box_dom"/>
</dbReference>
<evidence type="ECO:0000313" key="2">
    <source>
        <dbReference type="EMBL" id="TFK86739.1"/>
    </source>
</evidence>
<organism evidence="2 3">
    <name type="scientific">Polyporus arcularius HHB13444</name>
    <dbReference type="NCBI Taxonomy" id="1314778"/>
    <lineage>
        <taxon>Eukaryota</taxon>
        <taxon>Fungi</taxon>
        <taxon>Dikarya</taxon>
        <taxon>Basidiomycota</taxon>
        <taxon>Agaricomycotina</taxon>
        <taxon>Agaricomycetes</taxon>
        <taxon>Polyporales</taxon>
        <taxon>Polyporaceae</taxon>
        <taxon>Polyporus</taxon>
    </lineage>
</organism>
<name>A0A5C3PCT2_9APHY</name>
<dbReference type="EMBL" id="ML211186">
    <property type="protein sequence ID" value="TFK86739.1"/>
    <property type="molecule type" value="Genomic_DNA"/>
</dbReference>
<accession>A0A5C3PCT2</accession>
<feature type="domain" description="F-box" evidence="1">
    <location>
        <begin position="44"/>
        <end position="90"/>
    </location>
</feature>